<reference evidence="1 2" key="1">
    <citation type="journal article" date="2021" name="Genome Biol. Evol.">
        <title>Complete Genome Sequencing of a Novel Gloeobacter Species from a Waterfall Cave in Mexico.</title>
        <authorList>
            <person name="Saw J.H."/>
            <person name="Cardona T."/>
            <person name="Montejano G."/>
        </authorList>
    </citation>
    <scope>NUCLEOTIDE SEQUENCE [LARGE SCALE GENOMIC DNA]</scope>
    <source>
        <strain evidence="1">MG652769</strain>
    </source>
</reference>
<proteinExistence type="predicted"/>
<sequence length="120" mass="13917">MNWLLYCAERQFGWALVYLGCLVLSLGHALPVSAQHACNRSEFDQSFSRQFRTINAHIRTRQSQLEKMIADPSASEEQIKTMTSELISWKAKRDQVAIEYILRQRREECLPPSFSTIPNK</sequence>
<gene>
    <name evidence="1" type="ORF">ISF26_19145</name>
</gene>
<dbReference type="RefSeq" id="WP_230840922.1">
    <property type="nucleotide sequence ID" value="NZ_CP063845.1"/>
</dbReference>
<keyword evidence="2" id="KW-1185">Reference proteome</keyword>
<name>A0ABY3PJM5_9CYAN</name>
<dbReference type="EMBL" id="CP063845">
    <property type="protein sequence ID" value="UFP93865.1"/>
    <property type="molecule type" value="Genomic_DNA"/>
</dbReference>
<protein>
    <submittedName>
        <fullName evidence="1">Uncharacterized protein</fullName>
    </submittedName>
</protein>
<evidence type="ECO:0000313" key="2">
    <source>
        <dbReference type="Proteomes" id="UP001054846"/>
    </source>
</evidence>
<accession>A0ABY3PJM5</accession>
<organism evidence="1 2">
    <name type="scientific">Gloeobacter morelensis MG652769</name>
    <dbReference type="NCBI Taxonomy" id="2781736"/>
    <lineage>
        <taxon>Bacteria</taxon>
        <taxon>Bacillati</taxon>
        <taxon>Cyanobacteriota</taxon>
        <taxon>Cyanophyceae</taxon>
        <taxon>Gloeobacterales</taxon>
        <taxon>Gloeobacteraceae</taxon>
        <taxon>Gloeobacter</taxon>
        <taxon>Gloeobacter morelensis</taxon>
    </lineage>
</organism>
<dbReference type="Proteomes" id="UP001054846">
    <property type="component" value="Chromosome"/>
</dbReference>
<evidence type="ECO:0000313" key="1">
    <source>
        <dbReference type="EMBL" id="UFP93865.1"/>
    </source>
</evidence>